<keyword evidence="2" id="KW-1185">Reference proteome</keyword>
<dbReference type="OrthoDB" id="2506822at2759"/>
<reference evidence="2" key="1">
    <citation type="submission" date="2014-03" db="EMBL/GenBank/DDBJ databases">
        <title>The Genome Sequence of Puccinia striiformis f. sp. tritici PST-78.</title>
        <authorList>
            <consortium name="The Broad Institute Genome Sequencing Platform"/>
            <person name="Cuomo C."/>
            <person name="Hulbert S."/>
            <person name="Chen X."/>
            <person name="Walker B."/>
            <person name="Young S.K."/>
            <person name="Zeng Q."/>
            <person name="Gargeya S."/>
            <person name="Fitzgerald M."/>
            <person name="Haas B."/>
            <person name="Abouelleil A."/>
            <person name="Alvarado L."/>
            <person name="Arachchi H.M."/>
            <person name="Berlin A.M."/>
            <person name="Chapman S.B."/>
            <person name="Goldberg J."/>
            <person name="Griggs A."/>
            <person name="Gujja S."/>
            <person name="Hansen M."/>
            <person name="Howarth C."/>
            <person name="Imamovic A."/>
            <person name="Larimer J."/>
            <person name="McCowan C."/>
            <person name="Montmayeur A."/>
            <person name="Murphy C."/>
            <person name="Neiman D."/>
            <person name="Pearson M."/>
            <person name="Priest M."/>
            <person name="Roberts A."/>
            <person name="Saif S."/>
            <person name="Shea T."/>
            <person name="Sisk P."/>
            <person name="Sykes S."/>
            <person name="Wortman J."/>
            <person name="Nusbaum C."/>
            <person name="Birren B."/>
        </authorList>
    </citation>
    <scope>NUCLEOTIDE SEQUENCE [LARGE SCALE GENOMIC DNA]</scope>
    <source>
        <strain evidence="2">race PST-78</strain>
    </source>
</reference>
<dbReference type="PANTHER" id="PTHR45023">
    <property type="match status" value="1"/>
</dbReference>
<evidence type="ECO:0000313" key="2">
    <source>
        <dbReference type="Proteomes" id="UP000054564"/>
    </source>
</evidence>
<name>A0A0L0V5J2_9BASI</name>
<comment type="caution">
    <text evidence="1">The sequence shown here is derived from an EMBL/GenBank/DDBJ whole genome shotgun (WGS) entry which is preliminary data.</text>
</comment>
<sequence>MAEPESAPPPIPKKNWLIEEDKALCTAWLETTQDPIVGNGQKSDTFWERIHKYYTELVERVNREKKNQKSFNQIAICSVGSVECCWGHILMFVNKFIGFYSQCEDQLKSGQTQDQILSKAKEMFKNQCKMRYNLDHCYVLLKDAQKFQMAQDEVNTRETKAKAPKPEKTQYP</sequence>
<evidence type="ECO:0000313" key="1">
    <source>
        <dbReference type="EMBL" id="KNE94565.1"/>
    </source>
</evidence>
<proteinExistence type="predicted"/>
<gene>
    <name evidence="1" type="ORF">PSTG_12117</name>
</gene>
<dbReference type="AlphaFoldDB" id="A0A0L0V5J2"/>
<dbReference type="Proteomes" id="UP000054564">
    <property type="component" value="Unassembled WGS sequence"/>
</dbReference>
<dbReference type="PANTHER" id="PTHR45023:SF4">
    <property type="entry name" value="GLYCINE-RICH PROTEIN-RELATED"/>
    <property type="match status" value="1"/>
</dbReference>
<organism evidence="1 2">
    <name type="scientific">Puccinia striiformis f. sp. tritici PST-78</name>
    <dbReference type="NCBI Taxonomy" id="1165861"/>
    <lineage>
        <taxon>Eukaryota</taxon>
        <taxon>Fungi</taxon>
        <taxon>Dikarya</taxon>
        <taxon>Basidiomycota</taxon>
        <taxon>Pucciniomycotina</taxon>
        <taxon>Pucciniomycetes</taxon>
        <taxon>Pucciniales</taxon>
        <taxon>Pucciniaceae</taxon>
        <taxon>Puccinia</taxon>
    </lineage>
</organism>
<dbReference type="STRING" id="1165861.A0A0L0V5J2"/>
<protein>
    <recommendedName>
        <fullName evidence="3">No apical meristem-associated C-terminal domain-containing protein</fullName>
    </recommendedName>
</protein>
<evidence type="ECO:0008006" key="3">
    <source>
        <dbReference type="Google" id="ProtNLM"/>
    </source>
</evidence>
<dbReference type="EMBL" id="AJIL01000114">
    <property type="protein sequence ID" value="KNE94565.1"/>
    <property type="molecule type" value="Genomic_DNA"/>
</dbReference>
<accession>A0A0L0V5J2</accession>